<evidence type="ECO:0000256" key="1">
    <source>
        <dbReference type="SAM" id="MobiDB-lite"/>
    </source>
</evidence>
<name>A0A916UQY3_9BURK</name>
<gene>
    <name evidence="3" type="ORF">GCM10011396_32170</name>
</gene>
<dbReference type="Proteomes" id="UP000637423">
    <property type="component" value="Unassembled WGS sequence"/>
</dbReference>
<reference evidence="3" key="1">
    <citation type="journal article" date="2014" name="Int. J. Syst. Evol. Microbiol.">
        <title>Complete genome sequence of Corynebacterium casei LMG S-19264T (=DSM 44701T), isolated from a smear-ripened cheese.</title>
        <authorList>
            <consortium name="US DOE Joint Genome Institute (JGI-PGF)"/>
            <person name="Walter F."/>
            <person name="Albersmeier A."/>
            <person name="Kalinowski J."/>
            <person name="Ruckert C."/>
        </authorList>
    </citation>
    <scope>NUCLEOTIDE SEQUENCE</scope>
    <source>
        <strain evidence="3">CGMCC 1.10998</strain>
    </source>
</reference>
<accession>A0A916UQY3</accession>
<comment type="caution">
    <text evidence="3">The sequence shown here is derived from an EMBL/GenBank/DDBJ whole genome shotgun (WGS) entry which is preliminary data.</text>
</comment>
<dbReference type="AlphaFoldDB" id="A0A916UQY3"/>
<organism evidence="3 4">
    <name type="scientific">Undibacterium terreum</name>
    <dbReference type="NCBI Taxonomy" id="1224302"/>
    <lineage>
        <taxon>Bacteria</taxon>
        <taxon>Pseudomonadati</taxon>
        <taxon>Pseudomonadota</taxon>
        <taxon>Betaproteobacteria</taxon>
        <taxon>Burkholderiales</taxon>
        <taxon>Oxalobacteraceae</taxon>
        <taxon>Undibacterium</taxon>
    </lineage>
</organism>
<dbReference type="RefSeq" id="WP_188567113.1">
    <property type="nucleotide sequence ID" value="NZ_BMED01000003.1"/>
</dbReference>
<dbReference type="Gene3D" id="3.30.1150.10">
    <property type="match status" value="1"/>
</dbReference>
<evidence type="ECO:0000313" key="4">
    <source>
        <dbReference type="Proteomes" id="UP000637423"/>
    </source>
</evidence>
<protein>
    <submittedName>
        <fullName evidence="3">Energry transducer TonB</fullName>
    </submittedName>
</protein>
<feature type="transmembrane region" description="Helical" evidence="2">
    <location>
        <begin position="7"/>
        <end position="29"/>
    </location>
</feature>
<dbReference type="EMBL" id="BMED01000003">
    <property type="protein sequence ID" value="GGC82399.1"/>
    <property type="molecule type" value="Genomic_DNA"/>
</dbReference>
<proteinExistence type="predicted"/>
<feature type="region of interest" description="Disordered" evidence="1">
    <location>
        <begin position="114"/>
        <end position="141"/>
    </location>
</feature>
<reference evidence="3" key="2">
    <citation type="submission" date="2020-09" db="EMBL/GenBank/DDBJ databases">
        <authorList>
            <person name="Sun Q."/>
            <person name="Zhou Y."/>
        </authorList>
    </citation>
    <scope>NUCLEOTIDE SEQUENCE</scope>
    <source>
        <strain evidence="3">CGMCC 1.10998</strain>
    </source>
</reference>
<sequence length="299" mass="33340">MDALFKNLILTTAIVISLVFHGVALLLHFSEPAPDKAQPDDPGLEIILVNAKHDTKPLKAQALAQANLDGGSVNDAGRSKSPLPDMKNIQNGDTLLVTKKRIEELEDRQQKMLDQAARKTDVKSPQISDKIKTEENKPDPVARDLVESSKALARRVAEISETIEDQNKRPRKTYLGPSTQGVGYAIYYKEMQKRIENIGTLNFPVHNGKKLYGELIVYIPISRNGQIYKREGGPTIAKSSGNAALDAATLRIIERSAPFGVFPRDLLEDDKDHVWIFSTKFKFTREQLLETEVRGGDNR</sequence>
<keyword evidence="2" id="KW-1133">Transmembrane helix</keyword>
<keyword evidence="2" id="KW-0812">Transmembrane</keyword>
<evidence type="ECO:0000313" key="3">
    <source>
        <dbReference type="EMBL" id="GGC82399.1"/>
    </source>
</evidence>
<keyword evidence="2" id="KW-0472">Membrane</keyword>
<dbReference type="Pfam" id="PF13103">
    <property type="entry name" value="TonB_2"/>
    <property type="match status" value="1"/>
</dbReference>
<feature type="compositionally biased region" description="Basic and acidic residues" evidence="1">
    <location>
        <begin position="129"/>
        <end position="141"/>
    </location>
</feature>
<dbReference type="SUPFAM" id="SSF74653">
    <property type="entry name" value="TolA/TonB C-terminal domain"/>
    <property type="match status" value="1"/>
</dbReference>
<keyword evidence="4" id="KW-1185">Reference proteome</keyword>
<evidence type="ECO:0000256" key="2">
    <source>
        <dbReference type="SAM" id="Phobius"/>
    </source>
</evidence>